<dbReference type="GO" id="GO:0009425">
    <property type="term" value="C:bacterial-type flagellum basal body"/>
    <property type="evidence" value="ECO:0007669"/>
    <property type="project" value="UniProtKB-SubCell"/>
</dbReference>
<comment type="subcellular location">
    <subcellularLocation>
        <location evidence="1">Bacterial flagellum basal body</location>
    </subcellularLocation>
    <subcellularLocation>
        <location evidence="2">Cell membrane</location>
        <topology evidence="2">Peripheral membrane protein</topology>
    </subcellularLocation>
</comment>
<dbReference type="GO" id="GO:0003774">
    <property type="term" value="F:cytoskeletal motor activity"/>
    <property type="evidence" value="ECO:0007669"/>
    <property type="project" value="InterPro"/>
</dbReference>
<evidence type="ECO:0000256" key="8">
    <source>
        <dbReference type="ARBA" id="ARBA00023136"/>
    </source>
</evidence>
<dbReference type="AlphaFoldDB" id="A0AAU9E167"/>
<dbReference type="RefSeq" id="WP_307905051.1">
    <property type="nucleotide sequence ID" value="NZ_AP027059.1"/>
</dbReference>
<keyword evidence="13" id="KW-1185">Reference proteome</keyword>
<dbReference type="CDD" id="cd17908">
    <property type="entry name" value="FliM"/>
    <property type="match status" value="1"/>
</dbReference>
<dbReference type="GO" id="GO:0005886">
    <property type="term" value="C:plasma membrane"/>
    <property type="evidence" value="ECO:0007669"/>
    <property type="project" value="UniProtKB-SubCell"/>
</dbReference>
<accession>A0AAU9E167</accession>
<dbReference type="EMBL" id="AP027059">
    <property type="protein sequence ID" value="BDU50115.1"/>
    <property type="molecule type" value="Genomic_DNA"/>
</dbReference>
<dbReference type="InterPro" id="IPR036429">
    <property type="entry name" value="SpoA-like_sf"/>
</dbReference>
<dbReference type="GO" id="GO:0050918">
    <property type="term" value="P:positive chemotaxis"/>
    <property type="evidence" value="ECO:0007669"/>
    <property type="project" value="TreeGrafter"/>
</dbReference>
<keyword evidence="6" id="KW-0145">Chemotaxis</keyword>
<reference evidence="12 13" key="1">
    <citation type="submission" date="2022-11" db="EMBL/GenBank/DDBJ databases">
        <title>Haliovirga abyssi gen. nov., sp. nov., a mesophilic fermentative bacterium isolated from the Iheya North hydrothermal field and the proposal of Haliovirgaceae fam. nov.</title>
        <authorList>
            <person name="Miyazaki U."/>
            <person name="Tame A."/>
            <person name="Miyazaki J."/>
            <person name="Takai K."/>
            <person name="Sawayama S."/>
            <person name="Kitajima M."/>
            <person name="Okamoto A."/>
            <person name="Nakagawa S."/>
        </authorList>
    </citation>
    <scope>NUCLEOTIDE SEQUENCE [LARGE SCALE GENOMIC DNA]</scope>
    <source>
        <strain evidence="12 13">IC12</strain>
    </source>
</reference>
<dbReference type="Gene3D" id="2.30.330.10">
    <property type="entry name" value="SpoA-like"/>
    <property type="match status" value="1"/>
</dbReference>
<dbReference type="PRINTS" id="PR00955">
    <property type="entry name" value="FLGMOTORFLIM"/>
</dbReference>
<dbReference type="GO" id="GO:0071978">
    <property type="term" value="P:bacterial-type flagellum-dependent swarming motility"/>
    <property type="evidence" value="ECO:0007669"/>
    <property type="project" value="TreeGrafter"/>
</dbReference>
<evidence type="ECO:0000256" key="3">
    <source>
        <dbReference type="ARBA" id="ARBA00011049"/>
    </source>
</evidence>
<evidence type="ECO:0000256" key="6">
    <source>
        <dbReference type="ARBA" id="ARBA00022500"/>
    </source>
</evidence>
<dbReference type="SUPFAM" id="SSF101801">
    <property type="entry name" value="Surface presentation of antigens (SPOA)"/>
    <property type="match status" value="1"/>
</dbReference>
<evidence type="ECO:0000256" key="2">
    <source>
        <dbReference type="ARBA" id="ARBA00004202"/>
    </source>
</evidence>
<evidence type="ECO:0000256" key="7">
    <source>
        <dbReference type="ARBA" id="ARBA00022779"/>
    </source>
</evidence>
<evidence type="ECO:0000313" key="12">
    <source>
        <dbReference type="EMBL" id="BDU50115.1"/>
    </source>
</evidence>
<dbReference type="Pfam" id="PF02154">
    <property type="entry name" value="FliM"/>
    <property type="match status" value="1"/>
</dbReference>
<name>A0AAU9E167_9FUSO</name>
<dbReference type="KEGG" id="haby:HLVA_06840"/>
<dbReference type="SUPFAM" id="SSF103039">
    <property type="entry name" value="CheC-like"/>
    <property type="match status" value="1"/>
</dbReference>
<organism evidence="12 13">
    <name type="scientific">Haliovirga abyssi</name>
    <dbReference type="NCBI Taxonomy" id="2996794"/>
    <lineage>
        <taxon>Bacteria</taxon>
        <taxon>Fusobacteriati</taxon>
        <taxon>Fusobacteriota</taxon>
        <taxon>Fusobacteriia</taxon>
        <taxon>Fusobacteriales</taxon>
        <taxon>Haliovirgaceae</taxon>
        <taxon>Haliovirga</taxon>
    </lineage>
</organism>
<dbReference type="InterPro" id="IPR001689">
    <property type="entry name" value="Flag_FliM"/>
</dbReference>
<proteinExistence type="inferred from homology"/>
<sequence length="328" mass="36665">MAEVLSQDEIDALLSAISTGEVNLEEAKSIEEEKKVKVYDFKRPDKLSKDQLRTIQMIHETFARLNTTMLSAQLRSAIQIQVISVDQITYEEFIRSIPEFTILGIFDVGSLEGNAILEMNPNIVYTIIDRLFGGPGEMIDLSRELTDIELTVIERVILKLLNNLKESWSNIIEVSPRIEQIESNPQFVQVVGPNEMVVLVTFEVKIGSVEGMMNICLPYPMIDPIVSKLSAQYWFSSVRKEMTKENLGALKSRLNKVNVPLIANLGKAIVSLNDLLKLKQGDVLKLNQSANKNLDISVGNKLKFKATPGTVGKKMAITIKEVLEEGSD</sequence>
<gene>
    <name evidence="12" type="primary">fliM</name>
    <name evidence="12" type="ORF">HLVA_06840</name>
</gene>
<dbReference type="InterPro" id="IPR001543">
    <property type="entry name" value="FliN-like_C"/>
</dbReference>
<keyword evidence="9" id="KW-0975">Bacterial flagellum</keyword>
<evidence type="ECO:0000256" key="10">
    <source>
        <dbReference type="NCBIfam" id="TIGR01397"/>
    </source>
</evidence>
<keyword evidence="7" id="KW-0283">Flagellar rotation</keyword>
<dbReference type="Gene3D" id="3.40.1550.10">
    <property type="entry name" value="CheC-like"/>
    <property type="match status" value="1"/>
</dbReference>
<evidence type="ECO:0000256" key="9">
    <source>
        <dbReference type="ARBA" id="ARBA00023143"/>
    </source>
</evidence>
<keyword evidence="12" id="KW-0282">Flagellum</keyword>
<keyword evidence="5" id="KW-1003">Cell membrane</keyword>
<keyword evidence="12" id="KW-0969">Cilium</keyword>
<evidence type="ECO:0000256" key="1">
    <source>
        <dbReference type="ARBA" id="ARBA00004117"/>
    </source>
</evidence>
<dbReference type="PANTHER" id="PTHR30034:SF6">
    <property type="entry name" value="YOP PROTEINS TRANSLOCATION PROTEIN Q"/>
    <property type="match status" value="1"/>
</dbReference>
<dbReference type="PANTHER" id="PTHR30034">
    <property type="entry name" value="FLAGELLAR MOTOR SWITCH PROTEIN FLIM"/>
    <property type="match status" value="1"/>
</dbReference>
<dbReference type="PIRSF" id="PIRSF002888">
    <property type="entry name" value="FliM"/>
    <property type="match status" value="1"/>
</dbReference>
<comment type="similarity">
    <text evidence="3">Belongs to the FliM family.</text>
</comment>
<dbReference type="Proteomes" id="UP001321582">
    <property type="component" value="Chromosome"/>
</dbReference>
<keyword evidence="12" id="KW-0966">Cell projection</keyword>
<dbReference type="NCBIfam" id="TIGR01397">
    <property type="entry name" value="fliM_switch"/>
    <property type="match status" value="1"/>
</dbReference>
<keyword evidence="8" id="KW-0472">Membrane</keyword>
<evidence type="ECO:0000259" key="11">
    <source>
        <dbReference type="Pfam" id="PF01052"/>
    </source>
</evidence>
<evidence type="ECO:0000313" key="13">
    <source>
        <dbReference type="Proteomes" id="UP001321582"/>
    </source>
</evidence>
<evidence type="ECO:0000256" key="5">
    <source>
        <dbReference type="ARBA" id="ARBA00022475"/>
    </source>
</evidence>
<dbReference type="InterPro" id="IPR028976">
    <property type="entry name" value="CheC-like_sf"/>
</dbReference>
<evidence type="ECO:0000256" key="4">
    <source>
        <dbReference type="ARBA" id="ARBA00021898"/>
    </source>
</evidence>
<dbReference type="Pfam" id="PF01052">
    <property type="entry name" value="FliMN_C"/>
    <property type="match status" value="1"/>
</dbReference>
<protein>
    <recommendedName>
        <fullName evidence="4 10">Flagellar motor switch protein FliM</fullName>
    </recommendedName>
</protein>
<feature type="domain" description="Flagellar motor switch protein FliN-like C-terminal" evidence="11">
    <location>
        <begin position="253"/>
        <end position="323"/>
    </location>
</feature>